<dbReference type="EMBL" id="JARYMX010000007">
    <property type="protein sequence ID" value="KAJ9541936.1"/>
    <property type="molecule type" value="Genomic_DNA"/>
</dbReference>
<feature type="region of interest" description="Disordered" evidence="2">
    <location>
        <begin position="423"/>
        <end position="447"/>
    </location>
</feature>
<evidence type="ECO:0000313" key="4">
    <source>
        <dbReference type="EMBL" id="KAJ9541936.1"/>
    </source>
</evidence>
<dbReference type="Proteomes" id="UP001172457">
    <property type="component" value="Chromosome 7"/>
</dbReference>
<evidence type="ECO:0000256" key="1">
    <source>
        <dbReference type="SAM" id="Coils"/>
    </source>
</evidence>
<gene>
    <name evidence="4" type="ORF">OSB04_028442</name>
</gene>
<dbReference type="PANTHER" id="PTHR31704">
    <property type="entry name" value="MYB/SANT-LIKE DNA-BINDING DOMAIN PROTEIN-RELATED"/>
    <property type="match status" value="1"/>
</dbReference>
<protein>
    <recommendedName>
        <fullName evidence="3">Myb/SANT-like domain-containing protein</fullName>
    </recommendedName>
</protein>
<dbReference type="PANTHER" id="PTHR31704:SF48">
    <property type="entry name" value="L10-INTERACTING MYB DOMAIN-CONTAINING PROTEIN-LIKE"/>
    <property type="match status" value="1"/>
</dbReference>
<feature type="region of interest" description="Disordered" evidence="2">
    <location>
        <begin position="262"/>
        <end position="290"/>
    </location>
</feature>
<dbReference type="AlphaFoldDB" id="A0AA38SU21"/>
<keyword evidence="5" id="KW-1185">Reference proteome</keyword>
<evidence type="ECO:0000259" key="3">
    <source>
        <dbReference type="Pfam" id="PF12776"/>
    </source>
</evidence>
<dbReference type="InterPro" id="IPR024752">
    <property type="entry name" value="Myb/SANT-like_dom"/>
</dbReference>
<feature type="domain" description="Myb/SANT-like" evidence="3">
    <location>
        <begin position="41"/>
        <end position="127"/>
    </location>
</feature>
<comment type="caution">
    <text evidence="4">The sequence shown here is derived from an EMBL/GenBank/DDBJ whole genome shotgun (WGS) entry which is preliminary data.</text>
</comment>
<accession>A0AA38SU21</accession>
<feature type="region of interest" description="Disordered" evidence="2">
    <location>
        <begin position="483"/>
        <end position="505"/>
    </location>
</feature>
<evidence type="ECO:0000313" key="5">
    <source>
        <dbReference type="Proteomes" id="UP001172457"/>
    </source>
</evidence>
<keyword evidence="1" id="KW-0175">Coiled coil</keyword>
<feature type="compositionally biased region" description="Basic and acidic residues" evidence="2">
    <location>
        <begin position="483"/>
        <end position="492"/>
    </location>
</feature>
<name>A0AA38SU21_9ASTR</name>
<dbReference type="Pfam" id="PF12776">
    <property type="entry name" value="Myb_DNA-bind_3"/>
    <property type="match status" value="1"/>
</dbReference>
<reference evidence="4" key="1">
    <citation type="submission" date="2023-03" db="EMBL/GenBank/DDBJ databases">
        <title>Chromosome-scale reference genome and RAD-based genetic map of yellow starthistle (Centaurea solstitialis) reveal putative structural variation and QTLs associated with invader traits.</title>
        <authorList>
            <person name="Reatini B."/>
            <person name="Cang F.A."/>
            <person name="Jiang Q."/>
            <person name="Mckibben M.T.W."/>
            <person name="Barker M.S."/>
            <person name="Rieseberg L.H."/>
            <person name="Dlugosch K.M."/>
        </authorList>
    </citation>
    <scope>NUCLEOTIDE SEQUENCE</scope>
    <source>
        <strain evidence="4">CAN-66</strain>
        <tissue evidence="4">Leaf</tissue>
    </source>
</reference>
<proteinExistence type="predicted"/>
<feature type="coiled-coil region" evidence="1">
    <location>
        <begin position="293"/>
        <end position="373"/>
    </location>
</feature>
<feature type="compositionally biased region" description="Basic and acidic residues" evidence="2">
    <location>
        <begin position="262"/>
        <end position="272"/>
    </location>
</feature>
<sequence>MMSSDHKSTKTPKHTEFSMEPVCVYSQPKKPRIYWRKEIVVKTFLEACIQEIALNGREGGSLKPVSWKNVAETLKRTHNFIVEQRQMKNQYDYLKGKYGAWSKLKNKAGDVYDPLTNTFNLTEEEWQIEMKSNKYIQRLRSAPLPFPELCLQLFDGVVCTRVGTSTLSNPSPLAFRMIEDHPANRTEESCDSTQDPLASARECSSRLQTQIKKRKVYKLNLTSSTAACTIRTAQIEESHRPTDEHRLQQDEHQEVMVQKLDVDAHPPSRDPDSVPVGSRESSNTGRSYARCLGSSYSDEVQRLKKQIERMEQAHEQERLEMKVREAVIQAREAEMEAREANMQAREAMMDERVAETQTMRRELLERIKALEETVFARFPPSDPPPNSSWEDDDDLIDDALIDRQLRFAPVMTELIRLVIEGMSNPRPNKKRSRAKRDGTRGGGGTAACTIPTAQIEESHRPTDEHQLQQDAHHEVMVQKLDVDAHPPSRDPDLVPVGSPESSTGRSYAPCLGSPYSGGSNDRVTALLAELNTLNASFMENHQKVLEIRKERQRRKDFKLYLTPHGHLTGGSLATMLQMKEEIRQKYGWKPLD</sequence>
<evidence type="ECO:0000256" key="2">
    <source>
        <dbReference type="SAM" id="MobiDB-lite"/>
    </source>
</evidence>
<organism evidence="4 5">
    <name type="scientific">Centaurea solstitialis</name>
    <name type="common">yellow star-thistle</name>
    <dbReference type="NCBI Taxonomy" id="347529"/>
    <lineage>
        <taxon>Eukaryota</taxon>
        <taxon>Viridiplantae</taxon>
        <taxon>Streptophyta</taxon>
        <taxon>Embryophyta</taxon>
        <taxon>Tracheophyta</taxon>
        <taxon>Spermatophyta</taxon>
        <taxon>Magnoliopsida</taxon>
        <taxon>eudicotyledons</taxon>
        <taxon>Gunneridae</taxon>
        <taxon>Pentapetalae</taxon>
        <taxon>asterids</taxon>
        <taxon>campanulids</taxon>
        <taxon>Asterales</taxon>
        <taxon>Asteraceae</taxon>
        <taxon>Carduoideae</taxon>
        <taxon>Cardueae</taxon>
        <taxon>Centaureinae</taxon>
        <taxon>Centaurea</taxon>
    </lineage>
</organism>